<dbReference type="PANTHER" id="PTHR33721">
    <property type="entry name" value="TRANSMEMBRANE PROTEIN 255B-LIKE"/>
    <property type="match status" value="1"/>
</dbReference>
<evidence type="ECO:0000256" key="5">
    <source>
        <dbReference type="ARBA" id="ARBA00023136"/>
    </source>
</evidence>
<proteinExistence type="inferred from homology"/>
<dbReference type="Ensembl" id="ENSLLTT00000008300.1">
    <property type="protein sequence ID" value="ENSLLTP00000008003.1"/>
    <property type="gene ID" value="ENSLLTG00000006069.1"/>
</dbReference>
<reference evidence="7" key="2">
    <citation type="submission" date="2025-09" db="UniProtKB">
        <authorList>
            <consortium name="Ensembl"/>
        </authorList>
    </citation>
    <scope>IDENTIFICATION</scope>
</reference>
<dbReference type="Pfam" id="PF14967">
    <property type="entry name" value="FAM70"/>
    <property type="match status" value="1"/>
</dbReference>
<keyword evidence="8" id="KW-1185">Reference proteome</keyword>
<evidence type="ECO:0008006" key="9">
    <source>
        <dbReference type="Google" id="ProtNLM"/>
    </source>
</evidence>
<evidence type="ECO:0000313" key="8">
    <source>
        <dbReference type="Proteomes" id="UP000694406"/>
    </source>
</evidence>
<keyword evidence="3 6" id="KW-0812">Transmembrane</keyword>
<evidence type="ECO:0000256" key="3">
    <source>
        <dbReference type="ARBA" id="ARBA00022692"/>
    </source>
</evidence>
<dbReference type="AlphaFoldDB" id="A0A8C5RTH7"/>
<evidence type="ECO:0000256" key="1">
    <source>
        <dbReference type="ARBA" id="ARBA00004141"/>
    </source>
</evidence>
<evidence type="ECO:0000256" key="4">
    <source>
        <dbReference type="ARBA" id="ARBA00022989"/>
    </source>
</evidence>
<evidence type="ECO:0000256" key="2">
    <source>
        <dbReference type="ARBA" id="ARBA00007903"/>
    </source>
</evidence>
<comment type="similarity">
    <text evidence="2">Belongs to the TMEM255 family.</text>
</comment>
<comment type="subcellular location">
    <subcellularLocation>
        <location evidence="1">Membrane</location>
        <topology evidence="1">Multi-pass membrane protein</topology>
    </subcellularLocation>
</comment>
<dbReference type="PANTHER" id="PTHR33721:SF3">
    <property type="entry name" value="TRANSMEMBRANE PROTEIN 255B"/>
    <property type="match status" value="1"/>
</dbReference>
<keyword evidence="5 6" id="KW-0472">Membrane</keyword>
<dbReference type="GO" id="GO:0016020">
    <property type="term" value="C:membrane"/>
    <property type="evidence" value="ECO:0007669"/>
    <property type="project" value="UniProtKB-SubCell"/>
</dbReference>
<dbReference type="Proteomes" id="UP000694406">
    <property type="component" value="Unplaced"/>
</dbReference>
<accession>A0A8C5RTH7</accession>
<evidence type="ECO:0000313" key="7">
    <source>
        <dbReference type="Ensembl" id="ENSLLTP00000008003.1"/>
    </source>
</evidence>
<feature type="transmembrane region" description="Helical" evidence="6">
    <location>
        <begin position="117"/>
        <end position="135"/>
    </location>
</feature>
<feature type="transmembrane region" description="Helical" evidence="6">
    <location>
        <begin position="88"/>
        <end position="111"/>
    </location>
</feature>
<sequence>MWTSVPRIPQVGCPAAQYRHFTKRKKTSLWFTVALLVVSVFILTIGLAATTRTENVTVGGYYPGIILGFGSFLGIIGLHLVENRKQMLIASIVFISFGVVAAFCCAIVDGVFAARHIVSMCFCVFFLLVNIKLLMCPV</sequence>
<dbReference type="InterPro" id="IPR028014">
    <property type="entry name" value="TMEM255"/>
</dbReference>
<feature type="transmembrane region" description="Helical" evidence="6">
    <location>
        <begin position="29"/>
        <end position="49"/>
    </location>
</feature>
<organism evidence="7 8">
    <name type="scientific">Laticauda laticaudata</name>
    <name type="common">Blue-ringed sea krait</name>
    <name type="synonym">Blue-lipped sea krait</name>
    <dbReference type="NCBI Taxonomy" id="8630"/>
    <lineage>
        <taxon>Eukaryota</taxon>
        <taxon>Metazoa</taxon>
        <taxon>Chordata</taxon>
        <taxon>Craniata</taxon>
        <taxon>Vertebrata</taxon>
        <taxon>Euteleostomi</taxon>
        <taxon>Lepidosauria</taxon>
        <taxon>Squamata</taxon>
        <taxon>Bifurcata</taxon>
        <taxon>Unidentata</taxon>
        <taxon>Episquamata</taxon>
        <taxon>Toxicofera</taxon>
        <taxon>Serpentes</taxon>
        <taxon>Colubroidea</taxon>
        <taxon>Elapidae</taxon>
        <taxon>Laticaudinae</taxon>
        <taxon>Laticauda</taxon>
    </lineage>
</organism>
<feature type="transmembrane region" description="Helical" evidence="6">
    <location>
        <begin position="61"/>
        <end position="81"/>
    </location>
</feature>
<protein>
    <recommendedName>
        <fullName evidence="9">Transmembrane protein 255B</fullName>
    </recommendedName>
</protein>
<keyword evidence="4 6" id="KW-1133">Transmembrane helix</keyword>
<dbReference type="GeneTree" id="ENSGT01050000245336"/>
<evidence type="ECO:0000256" key="6">
    <source>
        <dbReference type="SAM" id="Phobius"/>
    </source>
</evidence>
<reference evidence="7" key="1">
    <citation type="submission" date="2025-08" db="UniProtKB">
        <authorList>
            <consortium name="Ensembl"/>
        </authorList>
    </citation>
    <scope>IDENTIFICATION</scope>
</reference>
<name>A0A8C5RTH7_LATLA</name>